<dbReference type="Proteomes" id="UP000291501">
    <property type="component" value="Unassembled WGS sequence"/>
</dbReference>
<sequence length="148" mass="15941">MEDPGYGSGRLIFRAGRDHNPEVHGSNPCPATNVVIWPLISVPKSAAFPFTVAIWMKGDQAATVPREVGDHKRLVIFIADLQLSNPREATGVKFLNEAEAGHKSYVTIDFVPSSRSSAQKRSVVHHPADIIGIMPQRVNVSASASSSA</sequence>
<name>A0A4R0W7S5_BIFLL</name>
<evidence type="ECO:0000313" key="2">
    <source>
        <dbReference type="Proteomes" id="UP000291501"/>
    </source>
</evidence>
<organism evidence="1 2">
    <name type="scientific">Bifidobacterium longum subsp. longum</name>
    <dbReference type="NCBI Taxonomy" id="1679"/>
    <lineage>
        <taxon>Bacteria</taxon>
        <taxon>Bacillati</taxon>
        <taxon>Actinomycetota</taxon>
        <taxon>Actinomycetes</taxon>
        <taxon>Bifidobacteriales</taxon>
        <taxon>Bifidobacteriaceae</taxon>
        <taxon>Bifidobacterium</taxon>
    </lineage>
</organism>
<accession>A0A4R0W7S5</accession>
<dbReference type="RefSeq" id="WP_155404232.1">
    <property type="nucleotide sequence ID" value="NZ_SHQB01000004.1"/>
</dbReference>
<dbReference type="AlphaFoldDB" id="A0A4R0W7S5"/>
<gene>
    <name evidence="1" type="ORF">MCC10126_0262</name>
</gene>
<reference evidence="1 2" key="1">
    <citation type="journal article" date="2018" name="Sci. Rep.">
        <title>Genomic diversity and distribution of Bifidobacterium longum subsp. longum across the human lifespan.</title>
        <authorList>
            <person name="Odamaki T."/>
            <person name="Bottacini F."/>
            <person name="Kato K."/>
            <person name="Mitsuyama E."/>
            <person name="Yoshida K."/>
            <person name="Horigome A."/>
            <person name="Xiao J.Z."/>
            <person name="van Sinderen D."/>
        </authorList>
    </citation>
    <scope>NUCLEOTIDE SEQUENCE [LARGE SCALE GENOMIC DNA]</scope>
    <source>
        <strain evidence="1 2">MCC10126</strain>
    </source>
</reference>
<protein>
    <submittedName>
        <fullName evidence="1">Uncharacterized protein</fullName>
    </submittedName>
</protein>
<evidence type="ECO:0000313" key="1">
    <source>
        <dbReference type="EMBL" id="TCF85700.1"/>
    </source>
</evidence>
<comment type="caution">
    <text evidence="1">The sequence shown here is derived from an EMBL/GenBank/DDBJ whole genome shotgun (WGS) entry which is preliminary data.</text>
</comment>
<proteinExistence type="predicted"/>
<dbReference type="EMBL" id="SHTN01000003">
    <property type="protein sequence ID" value="TCF85700.1"/>
    <property type="molecule type" value="Genomic_DNA"/>
</dbReference>